<dbReference type="CDD" id="cd02883">
    <property type="entry name" value="NUDIX_Hydrolase"/>
    <property type="match status" value="1"/>
</dbReference>
<dbReference type="Gene3D" id="3.90.79.10">
    <property type="entry name" value="Nucleoside Triphosphate Pyrophosphohydrolase"/>
    <property type="match status" value="1"/>
</dbReference>
<reference evidence="2 3" key="1">
    <citation type="submission" date="2019-04" db="EMBL/GenBank/DDBJ databases">
        <title>Friends and foes A comparative genomics study of 23 Aspergillus species from section Flavi.</title>
        <authorList>
            <consortium name="DOE Joint Genome Institute"/>
            <person name="Kjaerbolling I."/>
            <person name="Vesth T."/>
            <person name="Frisvad J.C."/>
            <person name="Nybo J.L."/>
            <person name="Theobald S."/>
            <person name="Kildgaard S."/>
            <person name="Isbrandt T."/>
            <person name="Kuo A."/>
            <person name="Sato A."/>
            <person name="Lyhne E.K."/>
            <person name="Kogle M.E."/>
            <person name="Wiebenga A."/>
            <person name="Kun R.S."/>
            <person name="Lubbers R.J."/>
            <person name="Makela M.R."/>
            <person name="Barry K."/>
            <person name="Chovatia M."/>
            <person name="Clum A."/>
            <person name="Daum C."/>
            <person name="Haridas S."/>
            <person name="He G."/>
            <person name="LaButti K."/>
            <person name="Lipzen A."/>
            <person name="Mondo S."/>
            <person name="Riley R."/>
            <person name="Salamov A."/>
            <person name="Simmons B.A."/>
            <person name="Magnuson J.K."/>
            <person name="Henrissat B."/>
            <person name="Mortensen U.H."/>
            <person name="Larsen T.O."/>
            <person name="Devries R.P."/>
            <person name="Grigoriev I.V."/>
            <person name="Machida M."/>
            <person name="Baker S.E."/>
            <person name="Andersen M.R."/>
        </authorList>
    </citation>
    <scope>NUCLEOTIDE SEQUENCE [LARGE SCALE GENOMIC DNA]</scope>
    <source>
        <strain evidence="2 3">CBS 117625</strain>
    </source>
</reference>
<proteinExistence type="predicted"/>
<dbReference type="SUPFAM" id="SSF55811">
    <property type="entry name" value="Nudix"/>
    <property type="match status" value="1"/>
</dbReference>
<dbReference type="RefSeq" id="XP_031906931.1">
    <property type="nucleotide sequence ID" value="XM_032058213.1"/>
</dbReference>
<keyword evidence="2" id="KW-0378">Hydrolase</keyword>
<dbReference type="PROSITE" id="PS51462">
    <property type="entry name" value="NUDIX"/>
    <property type="match status" value="1"/>
</dbReference>
<dbReference type="PANTHER" id="PTHR43736:SF1">
    <property type="entry name" value="DIHYDRONEOPTERIN TRIPHOSPHATE DIPHOSPHATASE"/>
    <property type="match status" value="1"/>
</dbReference>
<organism evidence="2 3">
    <name type="scientific">Aspergillus pseudotamarii</name>
    <dbReference type="NCBI Taxonomy" id="132259"/>
    <lineage>
        <taxon>Eukaryota</taxon>
        <taxon>Fungi</taxon>
        <taxon>Dikarya</taxon>
        <taxon>Ascomycota</taxon>
        <taxon>Pezizomycotina</taxon>
        <taxon>Eurotiomycetes</taxon>
        <taxon>Eurotiomycetidae</taxon>
        <taxon>Eurotiales</taxon>
        <taxon>Aspergillaceae</taxon>
        <taxon>Aspergillus</taxon>
        <taxon>Aspergillus subgen. Circumdati</taxon>
    </lineage>
</organism>
<dbReference type="InterPro" id="IPR015797">
    <property type="entry name" value="NUDIX_hydrolase-like_dom_sf"/>
</dbReference>
<name>A0A5N6S871_ASPPS</name>
<dbReference type="InterPro" id="IPR000086">
    <property type="entry name" value="NUDIX_hydrolase_dom"/>
</dbReference>
<dbReference type="GO" id="GO:0016787">
    <property type="term" value="F:hydrolase activity"/>
    <property type="evidence" value="ECO:0007669"/>
    <property type="project" value="UniProtKB-KW"/>
</dbReference>
<evidence type="ECO:0000259" key="1">
    <source>
        <dbReference type="PROSITE" id="PS51462"/>
    </source>
</evidence>
<keyword evidence="3" id="KW-1185">Reference proteome</keyword>
<protein>
    <submittedName>
        <fullName evidence="2">NUDIX hydrolase domain-like protein</fullName>
    </submittedName>
</protein>
<evidence type="ECO:0000313" key="2">
    <source>
        <dbReference type="EMBL" id="KAE8130868.1"/>
    </source>
</evidence>
<accession>A0A5N6S871</accession>
<dbReference type="EMBL" id="ML743690">
    <property type="protein sequence ID" value="KAE8130868.1"/>
    <property type="molecule type" value="Genomic_DNA"/>
</dbReference>
<dbReference type="PANTHER" id="PTHR43736">
    <property type="entry name" value="ADP-RIBOSE PYROPHOSPHATASE"/>
    <property type="match status" value="1"/>
</dbReference>
<evidence type="ECO:0000313" key="3">
    <source>
        <dbReference type="Proteomes" id="UP000325672"/>
    </source>
</evidence>
<feature type="domain" description="Nudix hydrolase" evidence="1">
    <location>
        <begin position="22"/>
        <end position="166"/>
    </location>
</feature>
<dbReference type="Pfam" id="PF00293">
    <property type="entry name" value="NUDIX"/>
    <property type="match status" value="1"/>
</dbReference>
<dbReference type="GeneID" id="43642423"/>
<gene>
    <name evidence="2" type="ORF">BDV38DRAFT_276428</name>
</gene>
<dbReference type="OrthoDB" id="10251412at2759"/>
<dbReference type="Proteomes" id="UP000325672">
    <property type="component" value="Unassembled WGS sequence"/>
</dbReference>
<dbReference type="AlphaFoldDB" id="A0A5N6S871"/>
<sequence>MASSINPTKSRDQYRLHNTAYCIRVSAHIFSWDLPEPRILLIQRALCDTKPGYWEVPAGSAEEQDQTPRDALEREVLEETGLRLSRITYTLRTQTWTRLKEREHYKWVGLPYIIEVSGPKTSESHVHSQHASEPGLKWEDVIQLNPEEHQNFVLATEDEVRCDKYKTFGNHKETILEAFATVTKNCSV</sequence>